<comment type="subcellular location">
    <subcellularLocation>
        <location evidence="1">Membrane</location>
        <topology evidence="1">Multi-pass membrane protein</topology>
    </subcellularLocation>
</comment>
<evidence type="ECO:0000256" key="2">
    <source>
        <dbReference type="ARBA" id="ARBA00022692"/>
    </source>
</evidence>
<keyword evidence="2 6" id="KW-0812">Transmembrane</keyword>
<dbReference type="EMBL" id="CAICTM010000119">
    <property type="protein sequence ID" value="CAB9501869.1"/>
    <property type="molecule type" value="Genomic_DNA"/>
</dbReference>
<reference evidence="7" key="1">
    <citation type="submission" date="2020-06" db="EMBL/GenBank/DDBJ databases">
        <authorList>
            <consortium name="Plant Systems Biology data submission"/>
        </authorList>
    </citation>
    <scope>NUCLEOTIDE SEQUENCE</scope>
    <source>
        <strain evidence="7">D6</strain>
    </source>
</reference>
<dbReference type="SUPFAM" id="SSF103481">
    <property type="entry name" value="Multidrug resistance efflux transporter EmrE"/>
    <property type="match status" value="1"/>
</dbReference>
<evidence type="ECO:0000313" key="8">
    <source>
        <dbReference type="Proteomes" id="UP001153069"/>
    </source>
</evidence>
<dbReference type="OrthoDB" id="165382at2759"/>
<feature type="compositionally biased region" description="Polar residues" evidence="5">
    <location>
        <begin position="488"/>
        <end position="501"/>
    </location>
</feature>
<evidence type="ECO:0000256" key="4">
    <source>
        <dbReference type="ARBA" id="ARBA00023136"/>
    </source>
</evidence>
<feature type="transmembrane region" description="Helical" evidence="6">
    <location>
        <begin position="270"/>
        <end position="294"/>
    </location>
</feature>
<evidence type="ECO:0000256" key="1">
    <source>
        <dbReference type="ARBA" id="ARBA00004141"/>
    </source>
</evidence>
<feature type="region of interest" description="Disordered" evidence="5">
    <location>
        <begin position="428"/>
        <end position="451"/>
    </location>
</feature>
<feature type="transmembrane region" description="Helical" evidence="6">
    <location>
        <begin position="172"/>
        <end position="192"/>
    </location>
</feature>
<dbReference type="GO" id="GO:0016020">
    <property type="term" value="C:membrane"/>
    <property type="evidence" value="ECO:0007669"/>
    <property type="project" value="UniProtKB-SubCell"/>
</dbReference>
<dbReference type="AlphaFoldDB" id="A0A9N8DJI1"/>
<sequence>MDASDWIKGIFFSVMASFIGAASKLAIRKSWLIEEDAQQASSYQGPILEYINPSNDQTGSSVDDGLIIGNNPNEALLRGSEDEDIGPCLECPERHTRVSTREGDDTIPLLGESTPLLSRTNCRKCCCCTRSMFGCCYCCSLARFLRFCGMMGMTFVNPAFSLLAMKYATPSILAPFSGLTLVWVIVFSQPLVGEVPSLEQKIASALIVMGEVTVAVFGDHTNEDDATCASVKASYGEGPFVAYFLGLAVYMALITIWIRNCPAMPTLRQFAWGTSGGALTGLAQCFIKDSLVIVSACKGSSSSTLWILPFFIFLAIASSFGGLLFLTATMKRYDATYSAAMFVGSFVVSTSLMSLAHYHTFDHLGGIVDLVMYPMGLFILMLGVSILIHCSGSSVPNRDYPGDINDPSREPLTQRDHLAAGDVDQPFFYEEPETDDEPSTEAADNQVGTEDLELVSRVDEWPGLDLTRQRFTSSTTSQSSQLTNTPSGSQFPLRQNRNLGF</sequence>
<comment type="caution">
    <text evidence="7">The sequence shown here is derived from an EMBL/GenBank/DDBJ whole genome shotgun (WGS) entry which is preliminary data.</text>
</comment>
<dbReference type="PANTHER" id="PTHR12570:SF65">
    <property type="entry name" value="MAGNESIUM TRANSPORTER NIPA9-RELATED"/>
    <property type="match status" value="1"/>
</dbReference>
<dbReference type="Proteomes" id="UP001153069">
    <property type="component" value="Unassembled WGS sequence"/>
</dbReference>
<evidence type="ECO:0000256" key="5">
    <source>
        <dbReference type="SAM" id="MobiDB-lite"/>
    </source>
</evidence>
<evidence type="ECO:0000256" key="3">
    <source>
        <dbReference type="ARBA" id="ARBA00022989"/>
    </source>
</evidence>
<dbReference type="GO" id="GO:0015095">
    <property type="term" value="F:magnesium ion transmembrane transporter activity"/>
    <property type="evidence" value="ECO:0007669"/>
    <property type="project" value="InterPro"/>
</dbReference>
<dbReference type="InterPro" id="IPR037185">
    <property type="entry name" value="EmrE-like"/>
</dbReference>
<dbReference type="PANTHER" id="PTHR12570">
    <property type="match status" value="1"/>
</dbReference>
<gene>
    <name evidence="7" type="ORF">SEMRO_120_G058630.1</name>
</gene>
<protein>
    <submittedName>
        <fullName evidence="7">Uncharacterized protein</fullName>
    </submittedName>
</protein>
<evidence type="ECO:0000256" key="6">
    <source>
        <dbReference type="SAM" id="Phobius"/>
    </source>
</evidence>
<name>A0A9N8DJI1_9STRA</name>
<feature type="transmembrane region" description="Helical" evidence="6">
    <location>
        <begin position="339"/>
        <end position="358"/>
    </location>
</feature>
<feature type="transmembrane region" description="Helical" evidence="6">
    <location>
        <begin position="370"/>
        <end position="388"/>
    </location>
</feature>
<keyword evidence="4 6" id="KW-0472">Membrane</keyword>
<dbReference type="InterPro" id="IPR008521">
    <property type="entry name" value="Mg_trans_NIPA"/>
</dbReference>
<feature type="compositionally biased region" description="Acidic residues" evidence="5">
    <location>
        <begin position="430"/>
        <end position="439"/>
    </location>
</feature>
<feature type="transmembrane region" description="Helical" evidence="6">
    <location>
        <begin position="306"/>
        <end position="327"/>
    </location>
</feature>
<keyword evidence="8" id="KW-1185">Reference proteome</keyword>
<feature type="region of interest" description="Disordered" evidence="5">
    <location>
        <begin position="466"/>
        <end position="501"/>
    </location>
</feature>
<feature type="compositionally biased region" description="Low complexity" evidence="5">
    <location>
        <begin position="469"/>
        <end position="487"/>
    </location>
</feature>
<evidence type="ECO:0000313" key="7">
    <source>
        <dbReference type="EMBL" id="CAB9501869.1"/>
    </source>
</evidence>
<feature type="transmembrane region" description="Helical" evidence="6">
    <location>
        <begin position="240"/>
        <end position="258"/>
    </location>
</feature>
<proteinExistence type="predicted"/>
<organism evidence="7 8">
    <name type="scientific">Seminavis robusta</name>
    <dbReference type="NCBI Taxonomy" id="568900"/>
    <lineage>
        <taxon>Eukaryota</taxon>
        <taxon>Sar</taxon>
        <taxon>Stramenopiles</taxon>
        <taxon>Ochrophyta</taxon>
        <taxon>Bacillariophyta</taxon>
        <taxon>Bacillariophyceae</taxon>
        <taxon>Bacillariophycidae</taxon>
        <taxon>Naviculales</taxon>
        <taxon>Naviculaceae</taxon>
        <taxon>Seminavis</taxon>
    </lineage>
</organism>
<keyword evidence="3 6" id="KW-1133">Transmembrane helix</keyword>
<accession>A0A9N8DJI1</accession>